<dbReference type="EMBL" id="MRUL01000014">
    <property type="protein sequence ID" value="OON38657.1"/>
    <property type="molecule type" value="Genomic_DNA"/>
</dbReference>
<name>A0A1S8YIK2_9GAMM</name>
<proteinExistence type="predicted"/>
<reference evidence="1 2" key="1">
    <citation type="submission" date="2016-12" db="EMBL/GenBank/DDBJ databases">
        <title>Izhakiella australiana sp. nov. of genus Izhakiella isolated from Australian desert.</title>
        <authorList>
            <person name="Ji M."/>
        </authorList>
    </citation>
    <scope>NUCLEOTIDE SEQUENCE [LARGE SCALE GENOMIC DNA]</scope>
    <source>
        <strain evidence="1 2">D4N98</strain>
    </source>
</reference>
<protein>
    <submittedName>
        <fullName evidence="1">Uncharacterized protein</fullName>
    </submittedName>
</protein>
<dbReference type="AlphaFoldDB" id="A0A1S8YIK2"/>
<dbReference type="Proteomes" id="UP000190667">
    <property type="component" value="Unassembled WGS sequence"/>
</dbReference>
<comment type="caution">
    <text evidence="1">The sequence shown here is derived from an EMBL/GenBank/DDBJ whole genome shotgun (WGS) entry which is preliminary data.</text>
</comment>
<accession>A0A1S8YIK2</accession>
<gene>
    <name evidence="1" type="ORF">BTJ39_17535</name>
</gene>
<evidence type="ECO:0000313" key="2">
    <source>
        <dbReference type="Proteomes" id="UP000190667"/>
    </source>
</evidence>
<evidence type="ECO:0000313" key="1">
    <source>
        <dbReference type="EMBL" id="OON38657.1"/>
    </source>
</evidence>
<organism evidence="1 2">
    <name type="scientific">Izhakiella australiensis</name>
    <dbReference type="NCBI Taxonomy" id="1926881"/>
    <lineage>
        <taxon>Bacteria</taxon>
        <taxon>Pseudomonadati</taxon>
        <taxon>Pseudomonadota</taxon>
        <taxon>Gammaproteobacteria</taxon>
        <taxon>Enterobacterales</taxon>
        <taxon>Erwiniaceae</taxon>
        <taxon>Izhakiella</taxon>
    </lineage>
</organism>
<sequence>MLAVLPFFALADSTGYYKAVHSNSQFVVHGDSISTIENNKERTIVCRGYKQNDSITDDGTPYTSLDWNKCSKSLLISFVIYNPKVNPDPVIFLFDNKGKLIWKDQVVNTANIAE</sequence>
<keyword evidence="2" id="KW-1185">Reference proteome</keyword>